<dbReference type="InterPro" id="IPR052021">
    <property type="entry name" value="Type-I_RS_S_subunit"/>
</dbReference>
<comment type="similarity">
    <text evidence="1">Belongs to the type-I restriction system S methylase family.</text>
</comment>
<dbReference type="Proteomes" id="UP000182466">
    <property type="component" value="Unassembled WGS sequence"/>
</dbReference>
<dbReference type="OrthoDB" id="512700at2"/>
<evidence type="ECO:0000256" key="2">
    <source>
        <dbReference type="ARBA" id="ARBA00022747"/>
    </source>
</evidence>
<evidence type="ECO:0000313" key="6">
    <source>
        <dbReference type="Proteomes" id="UP000182466"/>
    </source>
</evidence>
<dbReference type="PANTHER" id="PTHR30408:SF12">
    <property type="entry name" value="TYPE I RESTRICTION ENZYME MJAVIII SPECIFICITY SUBUNIT"/>
    <property type="match status" value="1"/>
</dbReference>
<proteinExistence type="inferred from homology"/>
<protein>
    <submittedName>
        <fullName evidence="5">Type I restriction enzyme, S subunit</fullName>
    </submittedName>
</protein>
<dbReference type="AlphaFoldDB" id="A0A1I7CR95"/>
<gene>
    <name evidence="5" type="ORF">SAMN05216236_1198</name>
</gene>
<name>A0A1I7CR95_9RHOB</name>
<feature type="domain" description="Type I restriction modification DNA specificity" evidence="4">
    <location>
        <begin position="36"/>
        <end position="192"/>
    </location>
</feature>
<evidence type="ECO:0000256" key="3">
    <source>
        <dbReference type="ARBA" id="ARBA00023125"/>
    </source>
</evidence>
<evidence type="ECO:0000313" key="5">
    <source>
        <dbReference type="EMBL" id="SFU01932.1"/>
    </source>
</evidence>
<organism evidence="5 6">
    <name type="scientific">Sedimentitalea nanhaiensis</name>
    <dbReference type="NCBI Taxonomy" id="999627"/>
    <lineage>
        <taxon>Bacteria</taxon>
        <taxon>Pseudomonadati</taxon>
        <taxon>Pseudomonadota</taxon>
        <taxon>Alphaproteobacteria</taxon>
        <taxon>Rhodobacterales</taxon>
        <taxon>Paracoccaceae</taxon>
        <taxon>Sedimentitalea</taxon>
    </lineage>
</organism>
<dbReference type="Gene3D" id="3.90.220.20">
    <property type="entry name" value="DNA methylase specificity domains"/>
    <property type="match status" value="2"/>
</dbReference>
<accession>A0A1I7CR95</accession>
<dbReference type="Gene3D" id="1.10.287.1120">
    <property type="entry name" value="Bipartite methylase S protein"/>
    <property type="match status" value="1"/>
</dbReference>
<keyword evidence="3" id="KW-0238">DNA-binding</keyword>
<evidence type="ECO:0000259" key="4">
    <source>
        <dbReference type="Pfam" id="PF01420"/>
    </source>
</evidence>
<dbReference type="EMBL" id="FPAW01000019">
    <property type="protein sequence ID" value="SFU01932.1"/>
    <property type="molecule type" value="Genomic_DNA"/>
</dbReference>
<reference evidence="5 6" key="1">
    <citation type="submission" date="2016-10" db="EMBL/GenBank/DDBJ databases">
        <authorList>
            <person name="de Groot N.N."/>
        </authorList>
    </citation>
    <scope>NUCLEOTIDE SEQUENCE [LARGE SCALE GENOMIC DNA]</scope>
    <source>
        <strain evidence="5 6">CGMCC 1.10959</strain>
    </source>
</reference>
<keyword evidence="6" id="KW-1185">Reference proteome</keyword>
<keyword evidence="2" id="KW-0680">Restriction system</keyword>
<dbReference type="PANTHER" id="PTHR30408">
    <property type="entry name" value="TYPE-1 RESTRICTION ENZYME ECOKI SPECIFICITY PROTEIN"/>
    <property type="match status" value="1"/>
</dbReference>
<dbReference type="STRING" id="999627.SAMN05216236_1198"/>
<sequence length="396" mass="45014">MSWETVPLGELIAPKKGSLVSGPFGSNIGSRFFVAEGVPVIRGNNITKGAQKFIEEGFVYLTEEKASEFPNCVATEDDIIFTAAGSIGQVGLIPKERRYKNYIISNKQIRARLDTEKADPLFVYYWLSSKRMVSYIESQNNGGAVPLLNLGIVRRLPVPLPSKNTQERIAAILSAYDDLIENNRRRIALLEQAARLLYREWFVHFRFSGHETASFKDGLPERWEVKQVKDLLLKVKAKPKVRKDEYEQVGSYPCVDQGQSFVGGFTNNSEAIYRDELPLIVFGDHTRALKYVDFPFARGADGTQIIKSNDDRLSQIQFYFALINVDLSNYAYARHFKFLKDQEIILPDEGTGSHFTEIVQTWFIQMQNLRDQNAQLTAARDLLLPRLMDGRIPVSM</sequence>
<dbReference type="InterPro" id="IPR044946">
    <property type="entry name" value="Restrct_endonuc_typeI_TRD_sf"/>
</dbReference>
<dbReference type="InterPro" id="IPR000055">
    <property type="entry name" value="Restrct_endonuc_typeI_TRD"/>
</dbReference>
<dbReference type="RefSeq" id="WP_051372447.1">
    <property type="nucleotide sequence ID" value="NZ_FPAW01000019.1"/>
</dbReference>
<dbReference type="SUPFAM" id="SSF116734">
    <property type="entry name" value="DNA methylase specificity domain"/>
    <property type="match status" value="2"/>
</dbReference>
<dbReference type="GO" id="GO:0003677">
    <property type="term" value="F:DNA binding"/>
    <property type="evidence" value="ECO:0007669"/>
    <property type="project" value="UniProtKB-KW"/>
</dbReference>
<evidence type="ECO:0000256" key="1">
    <source>
        <dbReference type="ARBA" id="ARBA00010923"/>
    </source>
</evidence>
<dbReference type="Pfam" id="PF01420">
    <property type="entry name" value="Methylase_S"/>
    <property type="match status" value="1"/>
</dbReference>
<dbReference type="GO" id="GO:0009307">
    <property type="term" value="P:DNA restriction-modification system"/>
    <property type="evidence" value="ECO:0007669"/>
    <property type="project" value="UniProtKB-KW"/>
</dbReference>